<sequence>MKNLKLVLALGIMVGTSVSLVKAFEQNIKATEKRELSTHEIQQLVIEAGAGSLRVEGKKGIKQIYLSADINVESGNYELSLEREGEVARIIANPNLKNKNYWGVDSPYIHVTVQVPAYLNVKISDGSGDIAISNIAGALELYDGSGDIQGADLSGSVVIKDGSGEIRLKSVGELNINDGSGEMDIVQVNGSVNIIDGSGSLQLIDVNGDVKLNDGSGEIIVKNINGHVTIKDGSGGIEVKSVEKGLTILDAGSGGLSIKDVKGDIETR</sequence>
<dbReference type="Proteomes" id="UP001548189">
    <property type="component" value="Unassembled WGS sequence"/>
</dbReference>
<proteinExistence type="predicted"/>
<comment type="caution">
    <text evidence="1">The sequence shown here is derived from an EMBL/GenBank/DDBJ whole genome shotgun (WGS) entry which is preliminary data.</text>
</comment>
<gene>
    <name evidence="1" type="ORF">ABVT43_03315</name>
</gene>
<evidence type="ECO:0000313" key="1">
    <source>
        <dbReference type="EMBL" id="MET1254149.1"/>
    </source>
</evidence>
<dbReference type="EMBL" id="JBEVCJ010000002">
    <property type="protein sequence ID" value="MET1254149.1"/>
    <property type="molecule type" value="Genomic_DNA"/>
</dbReference>
<evidence type="ECO:0000313" key="2">
    <source>
        <dbReference type="Proteomes" id="UP001548189"/>
    </source>
</evidence>
<protein>
    <submittedName>
        <fullName evidence="1">Uncharacterized protein</fullName>
    </submittedName>
</protein>
<organism evidence="1 2">
    <name type="scientific">Aliikangiella maris</name>
    <dbReference type="NCBI Taxonomy" id="3162458"/>
    <lineage>
        <taxon>Bacteria</taxon>
        <taxon>Pseudomonadati</taxon>
        <taxon>Pseudomonadota</taxon>
        <taxon>Gammaproteobacteria</taxon>
        <taxon>Oceanospirillales</taxon>
        <taxon>Pleioneaceae</taxon>
        <taxon>Aliikangiella</taxon>
    </lineage>
</organism>
<keyword evidence="2" id="KW-1185">Reference proteome</keyword>
<name>A0ABV2BQE7_9GAMM</name>
<accession>A0ABV2BQE7</accession>
<reference evidence="1 2" key="1">
    <citation type="submission" date="2024-06" db="EMBL/GenBank/DDBJ databases">
        <authorList>
            <person name="Li F."/>
        </authorList>
    </citation>
    <scope>NUCLEOTIDE SEQUENCE [LARGE SCALE GENOMIC DNA]</scope>
    <source>
        <strain evidence="1 2">GXAS 311</strain>
    </source>
</reference>